<dbReference type="InterPro" id="IPR023485">
    <property type="entry name" value="Ptyr_pPase"/>
</dbReference>
<accession>A0A952FI45</accession>
<dbReference type="CDD" id="cd16345">
    <property type="entry name" value="LMWP_ArsC"/>
    <property type="match status" value="1"/>
</dbReference>
<dbReference type="PANTHER" id="PTHR43428">
    <property type="entry name" value="ARSENATE REDUCTASE"/>
    <property type="match status" value="1"/>
</dbReference>
<sequence length="148" mass="16619">MAGPTSVLFACTQNAIRSAMAEAILKHVAGSRIFVDSVGVRPDETEPDPFAVAALKEIGIDLSRHRPKGFDDLEDDNFDLVISLSPEAQHRAVEMTRTTACDLEFWNTFDPTVVEGNRETRMVAFRQVRDLLLSRIRERFGDRAQERA</sequence>
<dbReference type="Proteomes" id="UP000700706">
    <property type="component" value="Unassembled WGS sequence"/>
</dbReference>
<dbReference type="Gene3D" id="3.40.50.2300">
    <property type="match status" value="1"/>
</dbReference>
<dbReference type="Pfam" id="PF01451">
    <property type="entry name" value="LMWPc"/>
    <property type="match status" value="1"/>
</dbReference>
<dbReference type="SMART" id="SM00226">
    <property type="entry name" value="LMWPc"/>
    <property type="match status" value="1"/>
</dbReference>
<name>A0A952FI45_9PROT</name>
<dbReference type="GO" id="GO:0046685">
    <property type="term" value="P:response to arsenic-containing substance"/>
    <property type="evidence" value="ECO:0007669"/>
    <property type="project" value="UniProtKB-KW"/>
</dbReference>
<dbReference type="SUPFAM" id="SSF52788">
    <property type="entry name" value="Phosphotyrosine protein phosphatases I"/>
    <property type="match status" value="1"/>
</dbReference>
<dbReference type="EMBL" id="JAEKLZ010000141">
    <property type="protein sequence ID" value="MBW8724796.1"/>
    <property type="molecule type" value="Genomic_DNA"/>
</dbReference>
<dbReference type="AlphaFoldDB" id="A0A952FI45"/>
<evidence type="ECO:0000313" key="4">
    <source>
        <dbReference type="Proteomes" id="UP000700706"/>
    </source>
</evidence>
<proteinExistence type="predicted"/>
<evidence type="ECO:0000259" key="2">
    <source>
        <dbReference type="SMART" id="SM00226"/>
    </source>
</evidence>
<gene>
    <name evidence="3" type="ORF">JF625_06520</name>
</gene>
<reference evidence="3" key="1">
    <citation type="submission" date="2020-06" db="EMBL/GenBank/DDBJ databases">
        <title>Stable isotope informed genome-resolved metagenomics uncovers potential trophic interactions in rhizosphere soil.</title>
        <authorList>
            <person name="Starr E.P."/>
            <person name="Shi S."/>
            <person name="Blazewicz S.J."/>
            <person name="Koch B.J."/>
            <person name="Probst A.J."/>
            <person name="Hungate B.A."/>
            <person name="Pett-Ridge J."/>
            <person name="Firestone M.K."/>
            <person name="Banfield J.F."/>
        </authorList>
    </citation>
    <scope>NUCLEOTIDE SEQUENCE</scope>
    <source>
        <strain evidence="3">YM_69_17</strain>
    </source>
</reference>
<evidence type="ECO:0000313" key="3">
    <source>
        <dbReference type="EMBL" id="MBW8724796.1"/>
    </source>
</evidence>
<organism evidence="3 4">
    <name type="scientific">Inquilinus limosus</name>
    <dbReference type="NCBI Taxonomy" id="171674"/>
    <lineage>
        <taxon>Bacteria</taxon>
        <taxon>Pseudomonadati</taxon>
        <taxon>Pseudomonadota</taxon>
        <taxon>Alphaproteobacteria</taxon>
        <taxon>Rhodospirillales</taxon>
        <taxon>Rhodospirillaceae</taxon>
        <taxon>Inquilinus</taxon>
    </lineage>
</organism>
<evidence type="ECO:0000256" key="1">
    <source>
        <dbReference type="ARBA" id="ARBA00022849"/>
    </source>
</evidence>
<dbReference type="PANTHER" id="PTHR43428:SF1">
    <property type="entry name" value="ARSENATE REDUCTASE"/>
    <property type="match status" value="1"/>
</dbReference>
<protein>
    <submittedName>
        <fullName evidence="3">Arsenate reductase ArsC</fullName>
    </submittedName>
</protein>
<dbReference type="InterPro" id="IPR036196">
    <property type="entry name" value="Ptyr_pPase_sf"/>
</dbReference>
<comment type="caution">
    <text evidence="3">The sequence shown here is derived from an EMBL/GenBank/DDBJ whole genome shotgun (WGS) entry which is preliminary data.</text>
</comment>
<feature type="domain" description="Phosphotyrosine protein phosphatase I" evidence="2">
    <location>
        <begin position="5"/>
        <end position="142"/>
    </location>
</feature>
<keyword evidence="1" id="KW-0059">Arsenical resistance</keyword>